<accession>A0A9W4XQJ6</accession>
<dbReference type="PROSITE" id="PS50820">
    <property type="entry name" value="LCCL"/>
    <property type="match status" value="1"/>
</dbReference>
<dbReference type="InterPro" id="IPR004043">
    <property type="entry name" value="LCCL"/>
</dbReference>
<feature type="domain" description="LCCL" evidence="3">
    <location>
        <begin position="141"/>
        <end position="239"/>
    </location>
</feature>
<gene>
    <name evidence="4" type="ORF">PDIGIT_LOCUS10193</name>
</gene>
<dbReference type="SMART" id="SM00603">
    <property type="entry name" value="LCCL"/>
    <property type="match status" value="1"/>
</dbReference>
<name>A0A9W4XQJ6_9PLEO</name>
<feature type="compositionally biased region" description="Basic and acidic residues" evidence="1">
    <location>
        <begin position="1"/>
        <end position="16"/>
    </location>
</feature>
<keyword evidence="2" id="KW-0472">Membrane</keyword>
<dbReference type="Gene3D" id="2.170.130.20">
    <property type="entry name" value="LCCL-like domain"/>
    <property type="match status" value="1"/>
</dbReference>
<dbReference type="PANTHER" id="PTHR31331">
    <property type="entry name" value="LCCL DOMAIN PROTEIN (AFU_ORTHOLOGUE AFUA_5G08630)"/>
    <property type="match status" value="1"/>
</dbReference>
<reference evidence="4" key="1">
    <citation type="submission" date="2023-01" db="EMBL/GenBank/DDBJ databases">
        <authorList>
            <person name="Van Ghelder C."/>
            <person name="Rancurel C."/>
        </authorList>
    </citation>
    <scope>NUCLEOTIDE SEQUENCE</scope>
    <source>
        <strain evidence="4">CNCM I-4278</strain>
    </source>
</reference>
<organism evidence="4 5">
    <name type="scientific">Periconia digitata</name>
    <dbReference type="NCBI Taxonomy" id="1303443"/>
    <lineage>
        <taxon>Eukaryota</taxon>
        <taxon>Fungi</taxon>
        <taxon>Dikarya</taxon>
        <taxon>Ascomycota</taxon>
        <taxon>Pezizomycotina</taxon>
        <taxon>Dothideomycetes</taxon>
        <taxon>Pleosporomycetidae</taxon>
        <taxon>Pleosporales</taxon>
        <taxon>Massarineae</taxon>
        <taxon>Periconiaceae</taxon>
        <taxon>Periconia</taxon>
    </lineage>
</organism>
<feature type="transmembrane region" description="Helical" evidence="2">
    <location>
        <begin position="392"/>
        <end position="413"/>
    </location>
</feature>
<sequence>MSHHDQNVDIIRRGADPAEAEDEEAQLLPGEEMEIQDHYTRQRIKRQRPIGLLDKIKGPHPPRIQTVQPVFPRLQELGPLLLASQISSKKHQLLALGFGVLLWFCIFFAMLSKELPIQDGSQNYAIGLDCTDTFFRMKNECAVDGLDCRPFDKKSFAFRCPANCASVQVLNERAVGPIEVIYRPLVIGNGTYRGDSFICGSAIHAGIINDHQGGCGRVSLVGERDNYPSVNANGIESIAFDSYFPLSFVPSADPELRCSSDPRNGLLITTMIFTSIFCLLATSPRIFFVIFVLIFAQVSFGSDPPSASYRNISVLPDHISMFAKRLLPASFCAVVIYLSVVKRTLAGMKAPFEKTLFWLGGFFFGALSNYTFEWIPIQRLTAHDLEQQPGAIVALVAILIVLVIIILGQMYYFWLEGRLPQYLMLYGLFLSGIVICLMIPGVSLRIHHYIIALLLLPGTSLQTRPSLLYQGLLLGLFVNGIARWDFDSILQTAEALRGDAKLDSVVPEIPIPHVRHVADELVSVFSWSSLTAGMDGMSMLVNDVERSRKFFNDGIDRNASTFELSRPVSAKYNEYVRFAFLRGGRTLDYSDAGIFNGTWHIPTLEN</sequence>
<dbReference type="EMBL" id="CAOQHR010000007">
    <property type="protein sequence ID" value="CAI6337085.1"/>
    <property type="molecule type" value="Genomic_DNA"/>
</dbReference>
<proteinExistence type="predicted"/>
<feature type="transmembrane region" description="Helical" evidence="2">
    <location>
        <begin position="352"/>
        <end position="372"/>
    </location>
</feature>
<dbReference type="SUPFAM" id="SSF69848">
    <property type="entry name" value="LCCL domain"/>
    <property type="match status" value="1"/>
</dbReference>
<dbReference type="PANTHER" id="PTHR31331:SF8">
    <property type="entry name" value="LCCL DOMAIN PROTEIN (AFU_ORTHOLOGUE AFUA_5G02970)"/>
    <property type="match status" value="1"/>
</dbReference>
<dbReference type="Pfam" id="PF03815">
    <property type="entry name" value="LCCL"/>
    <property type="match status" value="1"/>
</dbReference>
<dbReference type="OrthoDB" id="441660at2759"/>
<evidence type="ECO:0000313" key="5">
    <source>
        <dbReference type="Proteomes" id="UP001152607"/>
    </source>
</evidence>
<feature type="transmembrane region" description="Helical" evidence="2">
    <location>
        <begin position="286"/>
        <end position="302"/>
    </location>
</feature>
<dbReference type="InterPro" id="IPR051957">
    <property type="entry name" value="CRISP-LCCL_domain"/>
</dbReference>
<feature type="transmembrane region" description="Helical" evidence="2">
    <location>
        <begin position="322"/>
        <end position="340"/>
    </location>
</feature>
<feature type="transmembrane region" description="Helical" evidence="2">
    <location>
        <begin position="93"/>
        <end position="111"/>
    </location>
</feature>
<dbReference type="AlphaFoldDB" id="A0A9W4XQJ6"/>
<evidence type="ECO:0000256" key="2">
    <source>
        <dbReference type="SAM" id="Phobius"/>
    </source>
</evidence>
<evidence type="ECO:0000259" key="3">
    <source>
        <dbReference type="PROSITE" id="PS50820"/>
    </source>
</evidence>
<keyword evidence="2" id="KW-0812">Transmembrane</keyword>
<keyword evidence="2" id="KW-1133">Transmembrane helix</keyword>
<protein>
    <recommendedName>
        <fullName evidence="3">LCCL domain-containing protein</fullName>
    </recommendedName>
</protein>
<dbReference type="Proteomes" id="UP001152607">
    <property type="component" value="Unassembled WGS sequence"/>
</dbReference>
<evidence type="ECO:0000256" key="1">
    <source>
        <dbReference type="SAM" id="MobiDB-lite"/>
    </source>
</evidence>
<comment type="caution">
    <text evidence="4">The sequence shown here is derived from an EMBL/GenBank/DDBJ whole genome shotgun (WGS) entry which is preliminary data.</text>
</comment>
<keyword evidence="5" id="KW-1185">Reference proteome</keyword>
<dbReference type="InterPro" id="IPR036609">
    <property type="entry name" value="LCCL_sf"/>
</dbReference>
<feature type="region of interest" description="Disordered" evidence="1">
    <location>
        <begin position="1"/>
        <end position="20"/>
    </location>
</feature>
<feature type="transmembrane region" description="Helical" evidence="2">
    <location>
        <begin position="425"/>
        <end position="447"/>
    </location>
</feature>
<evidence type="ECO:0000313" key="4">
    <source>
        <dbReference type="EMBL" id="CAI6337085.1"/>
    </source>
</evidence>